<proteinExistence type="inferred from homology"/>
<comment type="subcellular location">
    <subcellularLocation>
        <location evidence="1">Bacterial microcompartment</location>
    </subcellularLocation>
</comment>
<evidence type="ECO:0000256" key="2">
    <source>
        <dbReference type="ARBA" id="ARBA00024446"/>
    </source>
</evidence>
<organism evidence="5 6">
    <name type="scientific">Sinanaerobacter chloroacetimidivorans</name>
    <dbReference type="NCBI Taxonomy" id="2818044"/>
    <lineage>
        <taxon>Bacteria</taxon>
        <taxon>Bacillati</taxon>
        <taxon>Bacillota</taxon>
        <taxon>Clostridia</taxon>
        <taxon>Peptostreptococcales</taxon>
        <taxon>Anaerovoracaceae</taxon>
        <taxon>Sinanaerobacter</taxon>
    </lineage>
</organism>
<dbReference type="Pfam" id="PF00936">
    <property type="entry name" value="BMC"/>
    <property type="match status" value="1"/>
</dbReference>
<dbReference type="InterPro" id="IPR037233">
    <property type="entry name" value="CcmK-like_sf"/>
</dbReference>
<evidence type="ECO:0000313" key="6">
    <source>
        <dbReference type="Proteomes" id="UP000675664"/>
    </source>
</evidence>
<dbReference type="SMART" id="SM00877">
    <property type="entry name" value="BMC"/>
    <property type="match status" value="1"/>
</dbReference>
<dbReference type="PANTHER" id="PTHR33941:SF11">
    <property type="entry name" value="BACTERIAL MICROCOMPARTMENT SHELL PROTEIN PDUJ"/>
    <property type="match status" value="1"/>
</dbReference>
<gene>
    <name evidence="5" type="ORF">KCX82_05850</name>
</gene>
<dbReference type="Gene3D" id="3.30.70.1710">
    <property type="match status" value="1"/>
</dbReference>
<keyword evidence="6" id="KW-1185">Reference proteome</keyword>
<dbReference type="RefSeq" id="WP_227017519.1">
    <property type="nucleotide sequence ID" value="NZ_JAGSND010000003.1"/>
</dbReference>
<accession>A0A8J8B2M1</accession>
<dbReference type="CDD" id="cd07045">
    <property type="entry name" value="BMC_CcmK_like"/>
    <property type="match status" value="1"/>
</dbReference>
<evidence type="ECO:0000313" key="5">
    <source>
        <dbReference type="EMBL" id="MBR0597385.1"/>
    </source>
</evidence>
<dbReference type="Proteomes" id="UP000675664">
    <property type="component" value="Unassembled WGS sequence"/>
</dbReference>
<dbReference type="InterPro" id="IPR050575">
    <property type="entry name" value="BMC_shell"/>
</dbReference>
<protein>
    <submittedName>
        <fullName evidence="5">BMC domain-containing protein</fullName>
    </submittedName>
</protein>
<dbReference type="AlphaFoldDB" id="A0A8J8B2M1"/>
<dbReference type="InterPro" id="IPR000249">
    <property type="entry name" value="BMC_dom"/>
</dbReference>
<dbReference type="InterPro" id="IPR044872">
    <property type="entry name" value="CcmK/CsoS1_BMC"/>
</dbReference>
<sequence>MQALGLIETRGLVAAIESADAMLKAAEVSLLEKTHVGGGLVSIAVTGDVAAVKAAVEAGGAAVRQLNSTLLMSQHVIPRPHQELDDVIVAATPLKEDPAETPVEQENNTDVIPAEPQTDTVEILDELHKEAVDKIVLEYGLEKVIAELRKLKVVKLRNLAREYKDFGIAGRLISKADKQMLITEFTSYYGQK</sequence>
<reference evidence="5" key="2">
    <citation type="submission" date="2021-04" db="EMBL/GenBank/DDBJ databases">
        <authorList>
            <person name="Liu J."/>
        </authorList>
    </citation>
    <scope>NUCLEOTIDE SEQUENCE</scope>
    <source>
        <strain evidence="5">BAD-6</strain>
    </source>
</reference>
<dbReference type="EMBL" id="JAGSND010000003">
    <property type="protein sequence ID" value="MBR0597385.1"/>
    <property type="molecule type" value="Genomic_DNA"/>
</dbReference>
<dbReference type="SUPFAM" id="SSF143414">
    <property type="entry name" value="CcmK-like"/>
    <property type="match status" value="1"/>
</dbReference>
<comment type="caution">
    <text evidence="5">The sequence shown here is derived from an EMBL/GenBank/DDBJ whole genome shotgun (WGS) entry which is preliminary data.</text>
</comment>
<evidence type="ECO:0000259" key="4">
    <source>
        <dbReference type="PROSITE" id="PS51930"/>
    </source>
</evidence>
<name>A0A8J8B2M1_9FIRM</name>
<dbReference type="GO" id="GO:0031469">
    <property type="term" value="C:bacterial microcompartment"/>
    <property type="evidence" value="ECO:0007669"/>
    <property type="project" value="UniProtKB-SubCell"/>
</dbReference>
<evidence type="ECO:0000256" key="3">
    <source>
        <dbReference type="PROSITE-ProRule" id="PRU01278"/>
    </source>
</evidence>
<keyword evidence="2" id="KW-1283">Bacterial microcompartment</keyword>
<dbReference type="PANTHER" id="PTHR33941">
    <property type="entry name" value="PROPANEDIOL UTILIZATION PROTEIN PDUA"/>
    <property type="match status" value="1"/>
</dbReference>
<dbReference type="PROSITE" id="PS51930">
    <property type="entry name" value="BMC_2"/>
    <property type="match status" value="1"/>
</dbReference>
<comment type="similarity">
    <text evidence="3">Belongs to the bacterial microcompartments protein family.</text>
</comment>
<evidence type="ECO:0000256" key="1">
    <source>
        <dbReference type="ARBA" id="ARBA00024322"/>
    </source>
</evidence>
<feature type="domain" description="BMC" evidence="4">
    <location>
        <begin position="3"/>
        <end position="89"/>
    </location>
</feature>
<reference evidence="5" key="1">
    <citation type="submission" date="2021-04" db="EMBL/GenBank/DDBJ databases">
        <title>Sinoanaerobacter chloroacetimidivorans sp. nov., an obligate anaerobic bacterium isolated from anaerobic sludge.</title>
        <authorList>
            <person name="Bao Y."/>
        </authorList>
    </citation>
    <scope>NUCLEOTIDE SEQUENCE</scope>
    <source>
        <strain evidence="5">BAD-6</strain>
    </source>
</reference>